<name>A0ABQ4J4L7_9ACTN</name>
<dbReference type="Proteomes" id="UP000653076">
    <property type="component" value="Unassembled WGS sequence"/>
</dbReference>
<keyword evidence="2" id="KW-1185">Reference proteome</keyword>
<organism evidence="1 2">
    <name type="scientific">Micromonospora qiuiae</name>
    <dbReference type="NCBI Taxonomy" id="502268"/>
    <lineage>
        <taxon>Bacteria</taxon>
        <taxon>Bacillati</taxon>
        <taxon>Actinomycetota</taxon>
        <taxon>Actinomycetes</taxon>
        <taxon>Micromonosporales</taxon>
        <taxon>Micromonosporaceae</taxon>
        <taxon>Micromonospora</taxon>
    </lineage>
</organism>
<dbReference type="EMBL" id="BOPC01000004">
    <property type="protein sequence ID" value="GIJ25099.1"/>
    <property type="molecule type" value="Genomic_DNA"/>
</dbReference>
<protein>
    <submittedName>
        <fullName evidence="1">Uncharacterized protein</fullName>
    </submittedName>
</protein>
<sequence>MATGSPSFSNRSGRPPGWGLFYYWGSSRSRDSDDRIEAKLDALLRAGNIDPQNPRVAGPGVG</sequence>
<accession>A0ABQ4J4L7</accession>
<evidence type="ECO:0000313" key="1">
    <source>
        <dbReference type="EMBL" id="GIJ25099.1"/>
    </source>
</evidence>
<proteinExistence type="predicted"/>
<dbReference type="RefSeq" id="WP_204032148.1">
    <property type="nucleotide sequence ID" value="NZ_BOPC01000004.1"/>
</dbReference>
<gene>
    <name evidence="1" type="ORF">Vqi01_02610</name>
</gene>
<reference evidence="1 2" key="1">
    <citation type="submission" date="2021-01" db="EMBL/GenBank/DDBJ databases">
        <title>Whole genome shotgun sequence of Verrucosispora qiuiae NBRC 106684.</title>
        <authorList>
            <person name="Komaki H."/>
            <person name="Tamura T."/>
        </authorList>
    </citation>
    <scope>NUCLEOTIDE SEQUENCE [LARGE SCALE GENOMIC DNA]</scope>
    <source>
        <strain evidence="1 2">NBRC 106684</strain>
    </source>
</reference>
<comment type="caution">
    <text evidence="1">The sequence shown here is derived from an EMBL/GenBank/DDBJ whole genome shotgun (WGS) entry which is preliminary data.</text>
</comment>
<evidence type="ECO:0000313" key="2">
    <source>
        <dbReference type="Proteomes" id="UP000653076"/>
    </source>
</evidence>